<evidence type="ECO:0000313" key="3">
    <source>
        <dbReference type="Proteomes" id="UP000283805"/>
    </source>
</evidence>
<keyword evidence="1" id="KW-1133">Transmembrane helix</keyword>
<feature type="transmembrane region" description="Helical" evidence="1">
    <location>
        <begin position="638"/>
        <end position="657"/>
    </location>
</feature>
<protein>
    <recommendedName>
        <fullName evidence="4">PGF-CTERM protein</fullName>
    </recommendedName>
</protein>
<dbReference type="RefSeq" id="WP_120244446.1">
    <property type="nucleotide sequence ID" value="NZ_RAPO01000002.1"/>
</dbReference>
<evidence type="ECO:0008006" key="4">
    <source>
        <dbReference type="Google" id="ProtNLM"/>
    </source>
</evidence>
<evidence type="ECO:0000313" key="2">
    <source>
        <dbReference type="EMBL" id="RKD95143.1"/>
    </source>
</evidence>
<dbReference type="OrthoDB" id="169813at2157"/>
<dbReference type="Proteomes" id="UP000283805">
    <property type="component" value="Unassembled WGS sequence"/>
</dbReference>
<dbReference type="EMBL" id="RAPO01000002">
    <property type="protein sequence ID" value="RKD95143.1"/>
    <property type="molecule type" value="Genomic_DNA"/>
</dbReference>
<dbReference type="AlphaFoldDB" id="A0A3R7D9Y7"/>
<evidence type="ECO:0000256" key="1">
    <source>
        <dbReference type="SAM" id="Phobius"/>
    </source>
</evidence>
<accession>A0A3R7D9Y7</accession>
<keyword evidence="1" id="KW-0812">Transmembrane</keyword>
<keyword evidence="3" id="KW-1185">Reference proteome</keyword>
<keyword evidence="1" id="KW-0472">Membrane</keyword>
<name>A0A3R7D9Y7_9EURY</name>
<sequence>MPTDTNSGLLPGRRSVRALGLAVLVVLSMLATSGLAGATQAQTGTDTDDTLESADELYLNDDGSGVLVYSDDENEVKEYQIGADVTEGLAHVLIADDVEDDELENAEGNLSATLEDDMFSANGALTMEQPPEVEDLNVQITGEQSAETSEFDADVYALLGSGESGDIQQLSSTQQASLFESAETSGSIETTANTFRTTGDVSVDFGASSMATGDSPEETFAFDLTETETGYEVAVSERGTEQAFLTDPAEQWGTEADAKATLEEQYSALADDLGGDVTVEIDHHSFEEQSADTYWKELDYTITYEGIDELEANLADELADDSTADLEREEAEEIAEQVTNVEIETVQFDLTSSTEAMDASWTVEISEYAPLLTSAVELSEASMEDELEGDDADQFSEQLEDFETRLEAQQAADLRSTFEWDASATYTDDNRIEIEATATGDTENYDAYTDELADRGIDMSDERVVFEFNAVTEDGEISVDGNVEIGTEDLAQTALTSVADSIRQEQDADQLGAFASALEDSELEIAKVDVDFDSDTVELEAGAKFDSTESLLEDGILGENVVLTQIAGGSEDGGTYVYVEDPDGEELDQDALAEQGLVDDDTEVYEPGEGDREFAEMDTEAATNYLGVEADGGDGMPGFGPAAGLIGGGIAVALLAARRRV</sequence>
<proteinExistence type="predicted"/>
<comment type="caution">
    <text evidence="2">The sequence shown here is derived from an EMBL/GenBank/DDBJ whole genome shotgun (WGS) entry which is preliminary data.</text>
</comment>
<gene>
    <name evidence="2" type="ORF">ATJ93_1994</name>
</gene>
<organism evidence="2 3">
    <name type="scientific">Halopiger aswanensis</name>
    <dbReference type="NCBI Taxonomy" id="148449"/>
    <lineage>
        <taxon>Archaea</taxon>
        <taxon>Methanobacteriati</taxon>
        <taxon>Methanobacteriota</taxon>
        <taxon>Stenosarchaea group</taxon>
        <taxon>Halobacteria</taxon>
        <taxon>Halobacteriales</taxon>
        <taxon>Natrialbaceae</taxon>
        <taxon>Halopiger</taxon>
    </lineage>
</organism>
<reference evidence="2 3" key="1">
    <citation type="submission" date="2018-09" db="EMBL/GenBank/DDBJ databases">
        <title>Genomic Encyclopedia of Archaeal and Bacterial Type Strains, Phase II (KMG-II): from individual species to whole genera.</title>
        <authorList>
            <person name="Goeker M."/>
        </authorList>
    </citation>
    <scope>NUCLEOTIDE SEQUENCE [LARGE SCALE GENOMIC DNA]</scope>
    <source>
        <strain evidence="2 3">DSM 13151</strain>
    </source>
</reference>